<name>A0A8B7ZL74_ACAPL</name>
<dbReference type="PANTHER" id="PTHR25462">
    <property type="entry name" value="BONUS, ISOFORM C-RELATED"/>
    <property type="match status" value="1"/>
</dbReference>
<evidence type="ECO:0000256" key="4">
    <source>
        <dbReference type="PROSITE-ProRule" id="PRU00024"/>
    </source>
</evidence>
<dbReference type="Gene3D" id="3.30.160.60">
    <property type="entry name" value="Classic Zinc Finger"/>
    <property type="match status" value="1"/>
</dbReference>
<dbReference type="SUPFAM" id="SSF101898">
    <property type="entry name" value="NHL repeat"/>
    <property type="match status" value="1"/>
</dbReference>
<dbReference type="InterPro" id="IPR000315">
    <property type="entry name" value="Znf_B-box"/>
</dbReference>
<gene>
    <name evidence="9" type="primary">LOC110986484</name>
</gene>
<dbReference type="OMA" id="HFYCNTC"/>
<dbReference type="SUPFAM" id="SSF57845">
    <property type="entry name" value="B-box zinc-binding domain"/>
    <property type="match status" value="1"/>
</dbReference>
<dbReference type="GeneID" id="110986484"/>
<feature type="compositionally biased region" description="Basic and acidic residues" evidence="5">
    <location>
        <begin position="525"/>
        <end position="535"/>
    </location>
</feature>
<keyword evidence="3" id="KW-0862">Zinc</keyword>
<proteinExistence type="predicted"/>
<dbReference type="InterPro" id="IPR013083">
    <property type="entry name" value="Znf_RING/FYVE/PHD"/>
</dbReference>
<evidence type="ECO:0000313" key="9">
    <source>
        <dbReference type="RefSeq" id="XP_022104071.1"/>
    </source>
</evidence>
<accession>A0A8B7ZL74</accession>
<evidence type="ECO:0000259" key="6">
    <source>
        <dbReference type="PROSITE" id="PS50089"/>
    </source>
</evidence>
<dbReference type="InterPro" id="IPR018957">
    <property type="entry name" value="Znf_C3HC4_RING-type"/>
</dbReference>
<dbReference type="GO" id="GO:0008270">
    <property type="term" value="F:zinc ion binding"/>
    <property type="evidence" value="ECO:0007669"/>
    <property type="project" value="UniProtKB-KW"/>
</dbReference>
<evidence type="ECO:0000256" key="3">
    <source>
        <dbReference type="ARBA" id="ARBA00022833"/>
    </source>
</evidence>
<dbReference type="Pfam" id="PF00097">
    <property type="entry name" value="zf-C3HC4"/>
    <property type="match status" value="1"/>
</dbReference>
<keyword evidence="1" id="KW-0479">Metal-binding</keyword>
<evidence type="ECO:0000256" key="2">
    <source>
        <dbReference type="ARBA" id="ARBA00022771"/>
    </source>
</evidence>
<evidence type="ECO:0000313" key="8">
    <source>
        <dbReference type="Proteomes" id="UP000694845"/>
    </source>
</evidence>
<dbReference type="SMART" id="SM00336">
    <property type="entry name" value="BBOX"/>
    <property type="match status" value="1"/>
</dbReference>
<keyword evidence="2 4" id="KW-0863">Zinc-finger</keyword>
<dbReference type="PROSITE" id="PS50089">
    <property type="entry name" value="ZF_RING_2"/>
    <property type="match status" value="1"/>
</dbReference>
<dbReference type="PANTHER" id="PTHR25462:SF296">
    <property type="entry name" value="MEIOTIC P26, ISOFORM F"/>
    <property type="match status" value="1"/>
</dbReference>
<feature type="domain" description="RING-type" evidence="6">
    <location>
        <begin position="20"/>
        <end position="64"/>
    </location>
</feature>
<dbReference type="RefSeq" id="XP_022104071.1">
    <property type="nucleotide sequence ID" value="XM_022248379.1"/>
</dbReference>
<evidence type="ECO:0000256" key="1">
    <source>
        <dbReference type="ARBA" id="ARBA00022723"/>
    </source>
</evidence>
<sequence length="749" mass="83882">MAGVTIESVLERISQGHLDCPICSNRFKQPKILECLHSFCTHCLEDLCQAGDPNSPALVCPTCRKETRLSKDGVSALRNNFPLTALVEEFNKQEELLRVLKAKDKREQCNSKEEVVSKCTDCDHFMCVKCKQTHEQLESTRGYKVVATSDVLTGTRITQETPRSNEHDETRCENHGDLVHFYCNTCDLLICTTCTVLDHCCPEHDFVDISLAEETCKQEVQVLLHEVEHCKREIQDALELTEIALCRLKATASQAVSEITDMANREVDRVRQREIMLKKKVAEIDQERSAQLEKSLVGYCGQLQRADKTVHRIHELLEAGNSLKILSQKQGILSTLKNVAGEHSPPKLDELVFETFDFHAKEVPHTFGQFVLSKWKLRAEFGAEAGKVNSFLMVQEINIFANGDIVTVDADQNKVSVHDSNGHFKYHFGGKADKSEQSLNVPSRISVSHPDNRLFLVDGRVVKVFNSEQAYLYSFTPSMHKMHSEYEAGLYKSTDDTRHTGERTAELSRECTEARSPNRVASANKEMEGASETRPELVAEVGSDLKTEVGCYVGEDVDMRLENVQSQATSDVQPEAPSKCMYCYALSCLAISENIVAIGDEESKMISLHSLDGSLIRTLPANLIEDNLAINDSKELVFTNYQESRLESMDLYGNKVFSVTTTHRGKLVKPTGVCCEGRWSIYLGLGRGTGEIHHYDNEGRKVGCIIQQLCNPLGLALTPASELAVADKNSIKIFQKVKCYTEINHVTYV</sequence>
<dbReference type="Gene3D" id="3.30.40.10">
    <property type="entry name" value="Zinc/RING finger domain, C3HC4 (zinc finger)"/>
    <property type="match status" value="1"/>
</dbReference>
<dbReference type="InterPro" id="IPR047153">
    <property type="entry name" value="TRIM45/56/19-like"/>
</dbReference>
<dbReference type="KEGG" id="aplc:110986484"/>
<dbReference type="PROSITE" id="PS00518">
    <property type="entry name" value="ZF_RING_1"/>
    <property type="match status" value="1"/>
</dbReference>
<keyword evidence="8" id="KW-1185">Reference proteome</keyword>
<dbReference type="SMART" id="SM00184">
    <property type="entry name" value="RING"/>
    <property type="match status" value="1"/>
</dbReference>
<evidence type="ECO:0000256" key="5">
    <source>
        <dbReference type="SAM" id="MobiDB-lite"/>
    </source>
</evidence>
<dbReference type="PROSITE" id="PS50119">
    <property type="entry name" value="ZF_BBOX"/>
    <property type="match status" value="1"/>
</dbReference>
<dbReference type="AlphaFoldDB" id="A0A8B7ZL74"/>
<dbReference type="SUPFAM" id="SSF57850">
    <property type="entry name" value="RING/U-box"/>
    <property type="match status" value="1"/>
</dbReference>
<dbReference type="InterPro" id="IPR017907">
    <property type="entry name" value="Znf_RING_CS"/>
</dbReference>
<evidence type="ECO:0000259" key="7">
    <source>
        <dbReference type="PROSITE" id="PS50119"/>
    </source>
</evidence>
<organism evidence="8 9">
    <name type="scientific">Acanthaster planci</name>
    <name type="common">Crown-of-thorns starfish</name>
    <dbReference type="NCBI Taxonomy" id="133434"/>
    <lineage>
        <taxon>Eukaryota</taxon>
        <taxon>Metazoa</taxon>
        <taxon>Echinodermata</taxon>
        <taxon>Eleutherozoa</taxon>
        <taxon>Asterozoa</taxon>
        <taxon>Asteroidea</taxon>
        <taxon>Valvatacea</taxon>
        <taxon>Valvatida</taxon>
        <taxon>Acanthasteridae</taxon>
        <taxon>Acanthaster</taxon>
    </lineage>
</organism>
<reference evidence="9" key="1">
    <citation type="submission" date="2025-08" db="UniProtKB">
        <authorList>
            <consortium name="RefSeq"/>
        </authorList>
    </citation>
    <scope>IDENTIFICATION</scope>
</reference>
<dbReference type="InterPro" id="IPR011042">
    <property type="entry name" value="6-blade_b-propeller_TolB-like"/>
</dbReference>
<dbReference type="Gene3D" id="2.120.10.30">
    <property type="entry name" value="TolB, C-terminal domain"/>
    <property type="match status" value="2"/>
</dbReference>
<feature type="region of interest" description="Disordered" evidence="5">
    <location>
        <begin position="512"/>
        <end position="535"/>
    </location>
</feature>
<feature type="domain" description="B box-type" evidence="7">
    <location>
        <begin position="167"/>
        <end position="209"/>
    </location>
</feature>
<dbReference type="InterPro" id="IPR001841">
    <property type="entry name" value="Znf_RING"/>
</dbReference>
<dbReference type="OrthoDB" id="264520at2759"/>
<protein>
    <submittedName>
        <fullName evidence="9">Uncharacterized protein LOC110986484</fullName>
    </submittedName>
</protein>
<dbReference type="Proteomes" id="UP000694845">
    <property type="component" value="Unplaced"/>
</dbReference>
<dbReference type="Pfam" id="PF00643">
    <property type="entry name" value="zf-B_box"/>
    <property type="match status" value="1"/>
</dbReference>